<evidence type="ECO:0000313" key="3">
    <source>
        <dbReference type="Proteomes" id="UP000799777"/>
    </source>
</evidence>
<protein>
    <submittedName>
        <fullName evidence="2">Uncharacterized protein</fullName>
    </submittedName>
</protein>
<evidence type="ECO:0000313" key="2">
    <source>
        <dbReference type="EMBL" id="KAF2036222.1"/>
    </source>
</evidence>
<name>A0A9P4HLI9_9PLEO</name>
<comment type="caution">
    <text evidence="2">The sequence shown here is derived from an EMBL/GenBank/DDBJ whole genome shotgun (WGS) entry which is preliminary data.</text>
</comment>
<dbReference type="AlphaFoldDB" id="A0A9P4HLI9"/>
<reference evidence="2" key="1">
    <citation type="journal article" date="2020" name="Stud. Mycol.">
        <title>101 Dothideomycetes genomes: a test case for predicting lifestyles and emergence of pathogens.</title>
        <authorList>
            <person name="Haridas S."/>
            <person name="Albert R."/>
            <person name="Binder M."/>
            <person name="Bloem J."/>
            <person name="Labutti K."/>
            <person name="Salamov A."/>
            <person name="Andreopoulos B."/>
            <person name="Baker S."/>
            <person name="Barry K."/>
            <person name="Bills G."/>
            <person name="Bluhm B."/>
            <person name="Cannon C."/>
            <person name="Castanera R."/>
            <person name="Culley D."/>
            <person name="Daum C."/>
            <person name="Ezra D."/>
            <person name="Gonzalez J."/>
            <person name="Henrissat B."/>
            <person name="Kuo A."/>
            <person name="Liang C."/>
            <person name="Lipzen A."/>
            <person name="Lutzoni F."/>
            <person name="Magnuson J."/>
            <person name="Mondo S."/>
            <person name="Nolan M."/>
            <person name="Ohm R."/>
            <person name="Pangilinan J."/>
            <person name="Park H.-J."/>
            <person name="Ramirez L."/>
            <person name="Alfaro M."/>
            <person name="Sun H."/>
            <person name="Tritt A."/>
            <person name="Yoshinaga Y."/>
            <person name="Zwiers L.-H."/>
            <person name="Turgeon B."/>
            <person name="Goodwin S."/>
            <person name="Spatafora J."/>
            <person name="Crous P."/>
            <person name="Grigoriev I."/>
        </authorList>
    </citation>
    <scope>NUCLEOTIDE SEQUENCE</scope>
    <source>
        <strain evidence="2">CBS 110217</strain>
    </source>
</reference>
<dbReference type="OrthoDB" id="3756612at2759"/>
<dbReference type="EMBL" id="ML978155">
    <property type="protein sequence ID" value="KAF2036222.1"/>
    <property type="molecule type" value="Genomic_DNA"/>
</dbReference>
<gene>
    <name evidence="2" type="ORF">EK21DRAFT_83926</name>
</gene>
<organism evidence="2 3">
    <name type="scientific">Setomelanomma holmii</name>
    <dbReference type="NCBI Taxonomy" id="210430"/>
    <lineage>
        <taxon>Eukaryota</taxon>
        <taxon>Fungi</taxon>
        <taxon>Dikarya</taxon>
        <taxon>Ascomycota</taxon>
        <taxon>Pezizomycotina</taxon>
        <taxon>Dothideomycetes</taxon>
        <taxon>Pleosporomycetidae</taxon>
        <taxon>Pleosporales</taxon>
        <taxon>Pleosporineae</taxon>
        <taxon>Phaeosphaeriaceae</taxon>
        <taxon>Setomelanomma</taxon>
    </lineage>
</organism>
<accession>A0A9P4HLI9</accession>
<feature type="compositionally biased region" description="Polar residues" evidence="1">
    <location>
        <begin position="287"/>
        <end position="299"/>
    </location>
</feature>
<feature type="region of interest" description="Disordered" evidence="1">
    <location>
        <begin position="286"/>
        <end position="306"/>
    </location>
</feature>
<dbReference type="Proteomes" id="UP000799777">
    <property type="component" value="Unassembled WGS sequence"/>
</dbReference>
<feature type="region of interest" description="Disordered" evidence="1">
    <location>
        <begin position="405"/>
        <end position="463"/>
    </location>
</feature>
<sequence>MPDSPRLDSPLLPTSTRKLSDPTATLPRIPENNQHQPQYQAFLYSPTLLFSSLTPPTKYIFVHSPNPPSSPDSSPSPCLPLPHQTFPSCLSLPNLGHEDNCDDWSEGWDIESVDEVGNVKFVREYELPEIREGEWLYYPRGEKKDEKEIGKGGAKSCWSDDGSVKMWRRKLDKSGRTSQEGSGLRKLNGSTTSFLVKCCARYHHPFLIIELPRQDSPPPRRLSEILARIEAFFVNMNRYGHACGRHRPVRIPHTLDYGCGLPGEEYRNLRRANDCERLDAHFEHRGGSSSRVYQPSSSAYRDAGLSRDHRSNISEVRNATRAVLGSLYYFTDDAYGRSSRHYKDYERSRGWTDEVPSHGGAIPKGYLDDFNQKWHKDYEDRNADRCLDEYSRNASWRRPARLGGMPTYGKPVRPRTAAPSCRVDSAYHADQPRPSTRAYEYERATDRPPLTSSWSDDEDSFRKTPLQVEASIRDTFTASDSDILEERQI</sequence>
<feature type="region of interest" description="Disordered" evidence="1">
    <location>
        <begin position="1"/>
        <end position="34"/>
    </location>
</feature>
<keyword evidence="3" id="KW-1185">Reference proteome</keyword>
<proteinExistence type="predicted"/>
<feature type="compositionally biased region" description="Low complexity" evidence="1">
    <location>
        <begin position="1"/>
        <end position="16"/>
    </location>
</feature>
<evidence type="ECO:0000256" key="1">
    <source>
        <dbReference type="SAM" id="MobiDB-lite"/>
    </source>
</evidence>